<keyword evidence="2" id="KW-1185">Reference proteome</keyword>
<organism evidence="1 2">
    <name type="scientific">Labrys miyagiensis</name>
    <dbReference type="NCBI Taxonomy" id="346912"/>
    <lineage>
        <taxon>Bacteria</taxon>
        <taxon>Pseudomonadati</taxon>
        <taxon>Pseudomonadota</taxon>
        <taxon>Alphaproteobacteria</taxon>
        <taxon>Hyphomicrobiales</taxon>
        <taxon>Xanthobacteraceae</taxon>
        <taxon>Labrys</taxon>
    </lineage>
</organism>
<reference evidence="2" key="1">
    <citation type="journal article" date="2019" name="Int. J. Syst. Evol. Microbiol.">
        <title>The Global Catalogue of Microorganisms (GCM) 10K type strain sequencing project: providing services to taxonomists for standard genome sequencing and annotation.</title>
        <authorList>
            <consortium name="The Broad Institute Genomics Platform"/>
            <consortium name="The Broad Institute Genome Sequencing Center for Infectious Disease"/>
            <person name="Wu L."/>
            <person name="Ma J."/>
        </authorList>
    </citation>
    <scope>NUCLEOTIDE SEQUENCE [LARGE SCALE GENOMIC DNA]</scope>
    <source>
        <strain evidence="2">NBRC 101365</strain>
    </source>
</reference>
<name>A0ABQ6CRV5_9HYPH</name>
<sequence>MNTQGSTKATNMDTLGDEFFMSADDLRKYMMEMKMAHVSQELNAMTKADEARRELIRSLQEHVDVTPEKIAELKQRLQGMIRRAAANGETETMVMRFPNALCTDGGRAINNTEPDWPKTLTGRPRQAYEFWKEHLQPAKYTLKAMIIEFPGGFPGDVGFFLSWS</sequence>
<protein>
    <submittedName>
        <fullName evidence="1">Uncharacterized protein</fullName>
    </submittedName>
</protein>
<evidence type="ECO:0000313" key="1">
    <source>
        <dbReference type="EMBL" id="GLS21685.1"/>
    </source>
</evidence>
<proteinExistence type="predicted"/>
<dbReference type="EMBL" id="BSPC01000052">
    <property type="protein sequence ID" value="GLS21685.1"/>
    <property type="molecule type" value="Genomic_DNA"/>
</dbReference>
<dbReference type="Proteomes" id="UP001156882">
    <property type="component" value="Unassembled WGS sequence"/>
</dbReference>
<gene>
    <name evidence="1" type="ORF">GCM10007874_47020</name>
</gene>
<comment type="caution">
    <text evidence="1">The sequence shown here is derived from an EMBL/GenBank/DDBJ whole genome shotgun (WGS) entry which is preliminary data.</text>
</comment>
<evidence type="ECO:0000313" key="2">
    <source>
        <dbReference type="Proteomes" id="UP001156882"/>
    </source>
</evidence>
<accession>A0ABQ6CRV5</accession>